<dbReference type="InterPro" id="IPR004518">
    <property type="entry name" value="MazG-like_dom"/>
</dbReference>
<dbReference type="GO" id="GO:0046076">
    <property type="term" value="P:dTTP catabolic process"/>
    <property type="evidence" value="ECO:0007669"/>
    <property type="project" value="TreeGrafter"/>
</dbReference>
<dbReference type="Proteomes" id="UP001157439">
    <property type="component" value="Unassembled WGS sequence"/>
</dbReference>
<evidence type="ECO:0000256" key="5">
    <source>
        <dbReference type="SAM" id="Coils"/>
    </source>
</evidence>
<gene>
    <name evidence="7" type="ORF">GCM10007894_08080</name>
</gene>
<evidence type="ECO:0000256" key="1">
    <source>
        <dbReference type="ARBA" id="ARBA00052141"/>
    </source>
</evidence>
<dbReference type="GO" id="GO:0046081">
    <property type="term" value="P:dUTP catabolic process"/>
    <property type="evidence" value="ECO:0007669"/>
    <property type="project" value="TreeGrafter"/>
</dbReference>
<dbReference type="GO" id="GO:0046047">
    <property type="term" value="P:TTP catabolic process"/>
    <property type="evidence" value="ECO:0007669"/>
    <property type="project" value="TreeGrafter"/>
</dbReference>
<evidence type="ECO:0000313" key="8">
    <source>
        <dbReference type="Proteomes" id="UP001157439"/>
    </source>
</evidence>
<dbReference type="PANTHER" id="PTHR30522">
    <property type="entry name" value="NUCLEOSIDE TRIPHOSPHATE PYROPHOSPHOHYDROLASE"/>
    <property type="match status" value="1"/>
</dbReference>
<dbReference type="Pfam" id="PF03819">
    <property type="entry name" value="MazG"/>
    <property type="match status" value="2"/>
</dbReference>
<dbReference type="PANTHER" id="PTHR30522:SF0">
    <property type="entry name" value="NUCLEOSIDE TRIPHOSPHATE PYROPHOSPHOHYDROLASE"/>
    <property type="match status" value="1"/>
</dbReference>
<accession>A0AA37TQM7</accession>
<evidence type="ECO:0000256" key="2">
    <source>
        <dbReference type="ARBA" id="ARBA00061115"/>
    </source>
</evidence>
<dbReference type="FunFam" id="1.10.287.1080:FF:000001">
    <property type="entry name" value="Nucleoside triphosphate pyrophosphohydrolase"/>
    <property type="match status" value="1"/>
</dbReference>
<dbReference type="GO" id="GO:0006203">
    <property type="term" value="P:dGTP catabolic process"/>
    <property type="evidence" value="ECO:0007669"/>
    <property type="project" value="TreeGrafter"/>
</dbReference>
<dbReference type="EC" id="3.6.1.8" evidence="3"/>
<comment type="similarity">
    <text evidence="2">Belongs to the nucleoside triphosphate pyrophosphohydrolase family.</text>
</comment>
<feature type="domain" description="NTP pyrophosphohydrolase MazG-like" evidence="6">
    <location>
        <begin position="35"/>
        <end position="107"/>
    </location>
</feature>
<feature type="coiled-coil region" evidence="5">
    <location>
        <begin position="179"/>
        <end position="206"/>
    </location>
</feature>
<proteinExistence type="inferred from homology"/>
<dbReference type="InterPro" id="IPR048015">
    <property type="entry name" value="NTP-PPase_MazG-like_N"/>
</dbReference>
<dbReference type="SUPFAM" id="SSF101386">
    <property type="entry name" value="all-alpha NTP pyrophosphatases"/>
    <property type="match status" value="2"/>
</dbReference>
<dbReference type="GO" id="GO:0046052">
    <property type="term" value="P:UTP catabolic process"/>
    <property type="evidence" value="ECO:0007669"/>
    <property type="project" value="TreeGrafter"/>
</dbReference>
<dbReference type="CDD" id="cd11528">
    <property type="entry name" value="NTP-PPase_MazG_Nterm"/>
    <property type="match status" value="1"/>
</dbReference>
<dbReference type="InterPro" id="IPR011551">
    <property type="entry name" value="NTP_PyrPHydrolase_MazG"/>
</dbReference>
<sequence>MTMPDKQQTAMALEDLLELMARLRGPDGCPWDKAQSFESIVPHTLEEAYEVAETIEQQQWQALPGELGDLLFQVVFYCQLGAEQGQFNFASVATQLVTKLKQRHPHIYGDSRLTTPDSRNAEQALSQWEALKTQEREKRQQYSLMDDIPLALPALTRANKIQKRAASVGFDWQILAPVVAKVHEEIEEVMAEVEQTEVDSQRVLDEMGDLLFATVNLARHLKVNPEQALRHANRKFSERFRSVETQVAQSQRGFDEHSLDELEAYWVRAKQE</sequence>
<dbReference type="NCBIfam" id="TIGR00444">
    <property type="entry name" value="mazG"/>
    <property type="match status" value="1"/>
</dbReference>
<dbReference type="CDD" id="cd11529">
    <property type="entry name" value="NTP-PPase_MazG_Cterm"/>
    <property type="match status" value="1"/>
</dbReference>
<dbReference type="EMBL" id="BSPO01000002">
    <property type="protein sequence ID" value="GLS82831.1"/>
    <property type="molecule type" value="Genomic_DNA"/>
</dbReference>
<organism evidence="7 8">
    <name type="scientific">Paraferrimonas haliotis</name>
    <dbReference type="NCBI Taxonomy" id="2013866"/>
    <lineage>
        <taxon>Bacteria</taxon>
        <taxon>Pseudomonadati</taxon>
        <taxon>Pseudomonadota</taxon>
        <taxon>Gammaproteobacteria</taxon>
        <taxon>Alteromonadales</taxon>
        <taxon>Ferrimonadaceae</taxon>
        <taxon>Paraferrimonas</taxon>
    </lineage>
</organism>
<protein>
    <recommendedName>
        <fullName evidence="4">Nucleoside triphosphate pyrophosphohydrolase</fullName>
        <ecNumber evidence="3">3.6.1.8</ecNumber>
    </recommendedName>
</protein>
<comment type="caution">
    <text evidence="7">The sequence shown here is derived from an EMBL/GenBank/DDBJ whole genome shotgun (WGS) entry which is preliminary data.</text>
</comment>
<dbReference type="Gene3D" id="1.10.287.1080">
    <property type="entry name" value="MazG-like"/>
    <property type="match status" value="2"/>
</dbReference>
<dbReference type="InterPro" id="IPR048011">
    <property type="entry name" value="NTP-PPase_MazG-like_C"/>
</dbReference>
<dbReference type="GO" id="GO:0006950">
    <property type="term" value="P:response to stress"/>
    <property type="evidence" value="ECO:0007669"/>
    <property type="project" value="UniProtKB-ARBA"/>
</dbReference>
<dbReference type="FunFam" id="1.10.287.1080:FF:000003">
    <property type="entry name" value="Nucleoside triphosphate pyrophosphohydrolase"/>
    <property type="match status" value="1"/>
</dbReference>
<dbReference type="NCBIfam" id="NF007113">
    <property type="entry name" value="PRK09562.1"/>
    <property type="match status" value="1"/>
</dbReference>
<name>A0AA37TQM7_9GAMM</name>
<comment type="catalytic activity">
    <reaction evidence="1">
        <text>ATP + H2O = AMP + diphosphate + H(+)</text>
        <dbReference type="Rhea" id="RHEA:14245"/>
        <dbReference type="ChEBI" id="CHEBI:15377"/>
        <dbReference type="ChEBI" id="CHEBI:15378"/>
        <dbReference type="ChEBI" id="CHEBI:30616"/>
        <dbReference type="ChEBI" id="CHEBI:33019"/>
        <dbReference type="ChEBI" id="CHEBI:456215"/>
        <dbReference type="EC" id="3.6.1.8"/>
    </reaction>
</comment>
<dbReference type="GO" id="GO:0047693">
    <property type="term" value="F:ATP diphosphatase activity"/>
    <property type="evidence" value="ECO:0007669"/>
    <property type="project" value="UniProtKB-EC"/>
</dbReference>
<dbReference type="RefSeq" id="WP_233132564.1">
    <property type="nucleotide sequence ID" value="NZ_BSPO01000002.1"/>
</dbReference>
<dbReference type="AlphaFoldDB" id="A0AA37TQM7"/>
<keyword evidence="8" id="KW-1185">Reference proteome</keyword>
<reference evidence="7 8" key="1">
    <citation type="journal article" date="2014" name="Int. J. Syst. Evol. Microbiol.">
        <title>Complete genome sequence of Corynebacterium casei LMG S-19264T (=DSM 44701T), isolated from a smear-ripened cheese.</title>
        <authorList>
            <consortium name="US DOE Joint Genome Institute (JGI-PGF)"/>
            <person name="Walter F."/>
            <person name="Albersmeier A."/>
            <person name="Kalinowski J."/>
            <person name="Ruckert C."/>
        </authorList>
    </citation>
    <scope>NUCLEOTIDE SEQUENCE [LARGE SCALE GENOMIC DNA]</scope>
    <source>
        <strain evidence="7 8">NBRC 112785</strain>
    </source>
</reference>
<evidence type="ECO:0000313" key="7">
    <source>
        <dbReference type="EMBL" id="GLS82831.1"/>
    </source>
</evidence>
<dbReference type="GO" id="GO:0046061">
    <property type="term" value="P:dATP catabolic process"/>
    <property type="evidence" value="ECO:0007669"/>
    <property type="project" value="TreeGrafter"/>
</dbReference>
<evidence type="ECO:0000256" key="3">
    <source>
        <dbReference type="ARBA" id="ARBA00066372"/>
    </source>
</evidence>
<feature type="domain" description="NTP pyrophosphohydrolase MazG-like" evidence="6">
    <location>
        <begin position="180"/>
        <end position="240"/>
    </location>
</feature>
<evidence type="ECO:0000256" key="4">
    <source>
        <dbReference type="ARBA" id="ARBA00074799"/>
    </source>
</evidence>
<keyword evidence="5" id="KW-0175">Coiled coil</keyword>
<evidence type="ECO:0000259" key="6">
    <source>
        <dbReference type="Pfam" id="PF03819"/>
    </source>
</evidence>